<protein>
    <recommendedName>
        <fullName evidence="6">Strictosidine synthase conserved region domain-containing protein</fullName>
    </recommendedName>
</protein>
<comment type="subcellular location">
    <subcellularLocation>
        <location evidence="1">Vacuole</location>
    </subcellularLocation>
</comment>
<dbReference type="PANTHER" id="PTHR10426">
    <property type="entry name" value="STRICTOSIDINE SYNTHASE-RELATED"/>
    <property type="match status" value="1"/>
</dbReference>
<evidence type="ECO:0000313" key="8">
    <source>
        <dbReference type="Proteomes" id="UP000824469"/>
    </source>
</evidence>
<reference evidence="7 8" key="1">
    <citation type="journal article" date="2021" name="Nat. Plants">
        <title>The Taxus genome provides insights into paclitaxel biosynthesis.</title>
        <authorList>
            <person name="Xiong X."/>
            <person name="Gou J."/>
            <person name="Liao Q."/>
            <person name="Li Y."/>
            <person name="Zhou Q."/>
            <person name="Bi G."/>
            <person name="Li C."/>
            <person name="Du R."/>
            <person name="Wang X."/>
            <person name="Sun T."/>
            <person name="Guo L."/>
            <person name="Liang H."/>
            <person name="Lu P."/>
            <person name="Wu Y."/>
            <person name="Zhang Z."/>
            <person name="Ro D.K."/>
            <person name="Shang Y."/>
            <person name="Huang S."/>
            <person name="Yan J."/>
        </authorList>
    </citation>
    <scope>NUCLEOTIDE SEQUENCE [LARGE SCALE GENOMIC DNA]</scope>
    <source>
        <strain evidence="7">Ta-2019</strain>
    </source>
</reference>
<gene>
    <name evidence="7" type="ORF">KI387_017753</name>
</gene>
<dbReference type="SUPFAM" id="SSF63829">
    <property type="entry name" value="Calcium-dependent phosphotriesterase"/>
    <property type="match status" value="1"/>
</dbReference>
<keyword evidence="4" id="KW-0732">Signal</keyword>
<keyword evidence="5" id="KW-0325">Glycoprotein</keyword>
<keyword evidence="3" id="KW-0926">Vacuole</keyword>
<dbReference type="Proteomes" id="UP000824469">
    <property type="component" value="Unassembled WGS sequence"/>
</dbReference>
<dbReference type="GO" id="GO:0005773">
    <property type="term" value="C:vacuole"/>
    <property type="evidence" value="ECO:0007669"/>
    <property type="project" value="UniProtKB-SubCell"/>
</dbReference>
<dbReference type="GO" id="GO:0016787">
    <property type="term" value="F:hydrolase activity"/>
    <property type="evidence" value="ECO:0007669"/>
    <property type="project" value="TreeGrafter"/>
</dbReference>
<name>A0AA38GK80_TAXCH</name>
<sequence length="363" mass="40780">MERLKTWMTAVVLCVAMAITMKENIVGRLGMWRSEAKTFPHDLDNRLQTSQVRFAGKFMGPESLAFDREGRGPYTGVSDGRILRWDGPRHGWIHFAHTSPHRDAKCAPKDPPASNYEHEHICGRPLGLRFDNSGTLFIADAYFGLLSVGPNGGLAVPLVTHVEGTNVTFTNDLDFDTEGFLYFTESSSIHQRRDFVAMFIDGDKSGRLIRYDPKTRATKVLLKGLQFPNGVSMSKDGTFLLISETITCRLLRYWLKGPKMGMVEVFASLPGYPDNIRLNEKGDFWVAIHGLPNPFMKIPVNIRRLVLRLPLSLTQIFSKTSAKRGRGMIIRYGINGQVLEVLEDRHGLVVKSVSEVEEKDGLL</sequence>
<evidence type="ECO:0000259" key="6">
    <source>
        <dbReference type="Pfam" id="PF03088"/>
    </source>
</evidence>
<dbReference type="Gene3D" id="2.120.10.30">
    <property type="entry name" value="TolB, C-terminal domain"/>
    <property type="match status" value="1"/>
</dbReference>
<keyword evidence="8" id="KW-1185">Reference proteome</keyword>
<evidence type="ECO:0000256" key="5">
    <source>
        <dbReference type="ARBA" id="ARBA00023180"/>
    </source>
</evidence>
<evidence type="ECO:0000256" key="2">
    <source>
        <dbReference type="ARBA" id="ARBA00009191"/>
    </source>
</evidence>
<comment type="caution">
    <text evidence="7">The sequence shown here is derived from an EMBL/GenBank/DDBJ whole genome shotgun (WGS) entry which is preliminary data.</text>
</comment>
<accession>A0AA38GK80</accession>
<proteinExistence type="inferred from homology"/>
<dbReference type="InterPro" id="IPR011042">
    <property type="entry name" value="6-blade_b-propeller_TolB-like"/>
</dbReference>
<dbReference type="GO" id="GO:0012505">
    <property type="term" value="C:endomembrane system"/>
    <property type="evidence" value="ECO:0007669"/>
    <property type="project" value="TreeGrafter"/>
</dbReference>
<dbReference type="PANTHER" id="PTHR10426:SF106">
    <property type="entry name" value="PROTEIN STRICTOSIDINE SYNTHASE-LIKE 3"/>
    <property type="match status" value="1"/>
</dbReference>
<dbReference type="FunFam" id="2.120.10.30:FF:000032">
    <property type="entry name" value="Protein STRICTOSIDINE SYNTHASE-LIKE 13"/>
    <property type="match status" value="1"/>
</dbReference>
<dbReference type="EMBL" id="JAHRHJ020000003">
    <property type="protein sequence ID" value="KAH9323114.1"/>
    <property type="molecule type" value="Genomic_DNA"/>
</dbReference>
<evidence type="ECO:0000313" key="7">
    <source>
        <dbReference type="EMBL" id="KAH9323114.1"/>
    </source>
</evidence>
<comment type="similarity">
    <text evidence="2">Belongs to the strictosidine synthase family.</text>
</comment>
<dbReference type="OMA" id="RGMIIRY"/>
<feature type="domain" description="Strictosidine synthase conserved region" evidence="6">
    <location>
        <begin position="171"/>
        <end position="258"/>
    </location>
</feature>
<dbReference type="AlphaFoldDB" id="A0AA38GK80"/>
<feature type="non-terminal residue" evidence="7">
    <location>
        <position position="363"/>
    </location>
</feature>
<organism evidence="7 8">
    <name type="scientific">Taxus chinensis</name>
    <name type="common">Chinese yew</name>
    <name type="synonym">Taxus wallichiana var. chinensis</name>
    <dbReference type="NCBI Taxonomy" id="29808"/>
    <lineage>
        <taxon>Eukaryota</taxon>
        <taxon>Viridiplantae</taxon>
        <taxon>Streptophyta</taxon>
        <taxon>Embryophyta</taxon>
        <taxon>Tracheophyta</taxon>
        <taxon>Spermatophyta</taxon>
        <taxon>Pinopsida</taxon>
        <taxon>Pinidae</taxon>
        <taxon>Conifers II</taxon>
        <taxon>Cupressales</taxon>
        <taxon>Taxaceae</taxon>
        <taxon>Taxus</taxon>
    </lineage>
</organism>
<evidence type="ECO:0000256" key="1">
    <source>
        <dbReference type="ARBA" id="ARBA00004116"/>
    </source>
</evidence>
<evidence type="ECO:0000256" key="4">
    <source>
        <dbReference type="ARBA" id="ARBA00022729"/>
    </source>
</evidence>
<evidence type="ECO:0000256" key="3">
    <source>
        <dbReference type="ARBA" id="ARBA00022554"/>
    </source>
</evidence>
<dbReference type="Pfam" id="PF03088">
    <property type="entry name" value="Str_synth"/>
    <property type="match status" value="1"/>
</dbReference>
<dbReference type="Pfam" id="PF20067">
    <property type="entry name" value="SSL_N"/>
    <property type="match status" value="1"/>
</dbReference>
<dbReference type="InterPro" id="IPR018119">
    <property type="entry name" value="Strictosidine_synth_cons-reg"/>
</dbReference>